<keyword evidence="3 5" id="KW-0687">Ribonucleoprotein</keyword>
<organism evidence="7 8">
    <name type="scientific">SAR86 cluster bacterium BACL1 MAG-120920-bin57</name>
    <dbReference type="NCBI Taxonomy" id="1655571"/>
    <lineage>
        <taxon>Bacteria</taxon>
        <taxon>Pseudomonadati</taxon>
        <taxon>Pseudomonadota</taxon>
        <taxon>Gammaproteobacteria</taxon>
        <taxon>SAR86 cluster</taxon>
    </lineage>
</organism>
<dbReference type="NCBIfam" id="TIGR01031">
    <property type="entry name" value="rpmF_bact"/>
    <property type="match status" value="1"/>
</dbReference>
<dbReference type="GO" id="GO:0006412">
    <property type="term" value="P:translation"/>
    <property type="evidence" value="ECO:0007669"/>
    <property type="project" value="UniProtKB-UniRule"/>
</dbReference>
<evidence type="ECO:0000256" key="5">
    <source>
        <dbReference type="HAMAP-Rule" id="MF_00340"/>
    </source>
</evidence>
<dbReference type="PANTHER" id="PTHR35534">
    <property type="entry name" value="50S RIBOSOMAL PROTEIN L32"/>
    <property type="match status" value="1"/>
</dbReference>
<evidence type="ECO:0000256" key="1">
    <source>
        <dbReference type="ARBA" id="ARBA00008560"/>
    </source>
</evidence>
<protein>
    <recommendedName>
        <fullName evidence="4 5">Large ribosomal subunit protein bL32</fullName>
    </recommendedName>
</protein>
<dbReference type="PANTHER" id="PTHR35534:SF1">
    <property type="entry name" value="LARGE RIBOSOMAL SUBUNIT PROTEIN BL32"/>
    <property type="match status" value="1"/>
</dbReference>
<dbReference type="Pfam" id="PF01783">
    <property type="entry name" value="Ribosomal_L32p"/>
    <property type="match status" value="1"/>
</dbReference>
<dbReference type="InterPro" id="IPR002677">
    <property type="entry name" value="Ribosomal_bL32"/>
</dbReference>
<dbReference type="HAMAP" id="MF_00340">
    <property type="entry name" value="Ribosomal_bL32"/>
    <property type="match status" value="1"/>
</dbReference>
<dbReference type="GO" id="GO:0003735">
    <property type="term" value="F:structural constituent of ribosome"/>
    <property type="evidence" value="ECO:0007669"/>
    <property type="project" value="InterPro"/>
</dbReference>
<dbReference type="EMBL" id="LIAV01000208">
    <property type="protein sequence ID" value="KRO39526.1"/>
    <property type="molecule type" value="Genomic_DNA"/>
</dbReference>
<dbReference type="AlphaFoldDB" id="A0A0R2PNL6"/>
<dbReference type="InterPro" id="IPR011332">
    <property type="entry name" value="Ribosomal_zn-bd"/>
</dbReference>
<accession>A0A0R2PNL6</accession>
<gene>
    <name evidence="5" type="primary">rpmF</name>
    <name evidence="7" type="ORF">ABR63_03220</name>
</gene>
<name>A0A0R2PNL6_9GAMM</name>
<feature type="region of interest" description="Disordered" evidence="6">
    <location>
        <begin position="1"/>
        <end position="38"/>
    </location>
</feature>
<dbReference type="Proteomes" id="UP000050874">
    <property type="component" value="Unassembled WGS sequence"/>
</dbReference>
<dbReference type="InterPro" id="IPR044957">
    <property type="entry name" value="Ribosomal_bL32_bact"/>
</dbReference>
<comment type="caution">
    <text evidence="7">The sequence shown here is derived from an EMBL/GenBank/DDBJ whole genome shotgun (WGS) entry which is preliminary data.</text>
</comment>
<evidence type="ECO:0000256" key="6">
    <source>
        <dbReference type="SAM" id="MobiDB-lite"/>
    </source>
</evidence>
<reference evidence="8" key="1">
    <citation type="submission" date="2015-10" db="EMBL/GenBank/DDBJ databases">
        <title>Metagenome-Assembled Genomes uncover a global brackish microbiome.</title>
        <authorList>
            <person name="Hugerth L.W."/>
            <person name="Larsson J."/>
            <person name="Alneberg J."/>
            <person name="Lindh M.V."/>
            <person name="Legrand C."/>
            <person name="Pinhassi J."/>
            <person name="Andersson A."/>
        </authorList>
    </citation>
    <scope>NUCLEOTIDE SEQUENCE [LARGE SCALE GENOMIC DNA]</scope>
</reference>
<keyword evidence="2 5" id="KW-0689">Ribosomal protein</keyword>
<comment type="similarity">
    <text evidence="1 5">Belongs to the bacterial ribosomal protein bL32 family.</text>
</comment>
<evidence type="ECO:0000313" key="7">
    <source>
        <dbReference type="EMBL" id="KRO39526.1"/>
    </source>
</evidence>
<proteinExistence type="inferred from homology"/>
<evidence type="ECO:0000256" key="3">
    <source>
        <dbReference type="ARBA" id="ARBA00023274"/>
    </source>
</evidence>
<evidence type="ECO:0000256" key="2">
    <source>
        <dbReference type="ARBA" id="ARBA00022980"/>
    </source>
</evidence>
<dbReference type="GO" id="GO:0015934">
    <property type="term" value="C:large ribosomal subunit"/>
    <property type="evidence" value="ECO:0007669"/>
    <property type="project" value="InterPro"/>
</dbReference>
<dbReference type="SUPFAM" id="SSF57829">
    <property type="entry name" value="Zn-binding ribosomal proteins"/>
    <property type="match status" value="1"/>
</dbReference>
<evidence type="ECO:0000256" key="4">
    <source>
        <dbReference type="ARBA" id="ARBA00035178"/>
    </source>
</evidence>
<sequence length="70" mass="8117">MAVQKSKKTRSKRGMIRSHDHLSDLTLSTDPVSGERHLRHQMTADGFYKGRLIKDLRKPEKELEETDTPK</sequence>
<evidence type="ECO:0000313" key="8">
    <source>
        <dbReference type="Proteomes" id="UP000050874"/>
    </source>
</evidence>
<feature type="compositionally biased region" description="Basic residues" evidence="6">
    <location>
        <begin position="1"/>
        <end position="16"/>
    </location>
</feature>